<evidence type="ECO:0000259" key="2">
    <source>
        <dbReference type="Pfam" id="PF07593"/>
    </source>
</evidence>
<evidence type="ECO:0000313" key="3">
    <source>
        <dbReference type="EMBL" id="MDR5590011.1"/>
    </source>
</evidence>
<dbReference type="PANTHER" id="PTHR16026">
    <property type="entry name" value="CARTILAGE ACIDIC PROTEIN 1"/>
    <property type="match status" value="1"/>
</dbReference>
<feature type="domain" description="ASPIC/UnbV" evidence="2">
    <location>
        <begin position="498"/>
        <end position="564"/>
    </location>
</feature>
<dbReference type="InterPro" id="IPR011519">
    <property type="entry name" value="UnbV_ASPIC"/>
</dbReference>
<dbReference type="Pfam" id="PF07593">
    <property type="entry name" value="UnbV_ASPIC"/>
    <property type="match status" value="1"/>
</dbReference>
<dbReference type="InterPro" id="IPR013517">
    <property type="entry name" value="FG-GAP"/>
</dbReference>
<dbReference type="Gene3D" id="2.130.10.130">
    <property type="entry name" value="Integrin alpha, N-terminal"/>
    <property type="match status" value="4"/>
</dbReference>
<protein>
    <submittedName>
        <fullName evidence="3">VCBS repeat-containing protein</fullName>
    </submittedName>
</protein>
<dbReference type="PANTHER" id="PTHR16026:SF0">
    <property type="entry name" value="CARTILAGE ACIDIC PROTEIN 1"/>
    <property type="match status" value="1"/>
</dbReference>
<keyword evidence="1" id="KW-0732">Signal</keyword>
<dbReference type="Pfam" id="PF13517">
    <property type="entry name" value="FG-GAP_3"/>
    <property type="match status" value="5"/>
</dbReference>
<evidence type="ECO:0000256" key="1">
    <source>
        <dbReference type="ARBA" id="ARBA00022729"/>
    </source>
</evidence>
<reference evidence="4" key="1">
    <citation type="submission" date="2023-07" db="EMBL/GenBank/DDBJ databases">
        <title>Christiangramia sp. SM2212., a novel bacterium of the family Flavobacteriaceae isolated from the sea sediment.</title>
        <authorList>
            <person name="Wang J."/>
            <person name="Zhang X."/>
        </authorList>
    </citation>
    <scope>NUCLEOTIDE SEQUENCE [LARGE SCALE GENOMIC DNA]</scope>
    <source>
        <strain evidence="4">SM2212</strain>
    </source>
</reference>
<comment type="caution">
    <text evidence="3">The sequence shown here is derived from an EMBL/GenBank/DDBJ whole genome shotgun (WGS) entry which is preliminary data.</text>
</comment>
<dbReference type="EMBL" id="JAVJIU010000002">
    <property type="protein sequence ID" value="MDR5590011.1"/>
    <property type="molecule type" value="Genomic_DNA"/>
</dbReference>
<dbReference type="InterPro" id="IPR028994">
    <property type="entry name" value="Integrin_alpha_N"/>
</dbReference>
<accession>A0ABU1ENP2</accession>
<gene>
    <name evidence="3" type="ORF">RE431_05140</name>
</gene>
<name>A0ABU1ENP2_9FLAO</name>
<dbReference type="RefSeq" id="WP_309560896.1">
    <property type="nucleotide sequence ID" value="NZ_JAVJIU010000002.1"/>
</dbReference>
<sequence>MDSSKTGIDFSNNLKQDPKFNILTYLYYYNGAGVAAADYNGDGWVDLYFISNRESDKLYINQSDFQFTDITDSSGINNSDGWSTGISNVDINNDGRMDIYICKVSGTNDLTGHNLLFVNLGNDEQGNPRFEERSKEYGLDFSGFSTQSAFLDYDDDGDLDMYLLNHSTHPNKNYGSGAKRKTFDPASGDRLFKNDNGKYVDVSKESRIFQGITGYGLGVSIGDLNNDSFPDIYVGNDFFENDYIYINQKDGTFKELNSQSSQNLGHTSHYSMGNEIADINNDGFLDIVSLDMLPEDLETYKTSGLEYPFQTYSNYLRNGFAPQYMQNTLHINRGDLNFSETAFLSGIAATEWSWSPLFADLDNDGFKDLFITNGIKGATNNMDYIKYISTDEIQKQLSKGGKVDLATLTRQLPEKKVQNYIFKNTGDKTFDDFSDSWLPAETSFSHGSVYADLDNDGDLDLVTNNTDEPAFILRNNSNSENTNYLDIELQGPENNILGIGSRVEVYSKNDKQTQEHYLSRGYLSSVASGLHFGLGDNVLIDSVKVIWYDGKESKQLDVKSNQKIKISYNKSKSVKADSIKDFNRFEKLDSIFSYTHTEQSSLDFNRQLLSPFAYSNLSPKVTVADMDNDGLDDVIFGGGKTQALQIQYQQKDGSFKTQKVDLFEEQAISEDTDQFIFDANGDGLMDMLVVSGGNEFKSGQALRPRLYLNSDAGFSLDKNNFQDIELNASSVTGSDIDLDGDLDILITSTIKSGEFGMSSNHHFFRNDDGIFVDISEEYIPELIGIIQNVAWEDFDADGYEDLIVAGHWSAPQIFLNKAGKSLELLNSNLSTEKGWWNDVVIDDFDNDGDLDLMAANWGLNSRLSASSESPANIYINDFDDNGTSEPILTYNYKGRETLFASKDELDQQLPFLKKKFTTYEEFARADFEEIFPEDKIQNSVKKQVSELASCYFENTGNGNFIKHLLPFEVQASQVFSLQKLDFNNDGFQDVLLVGNNYEISTQLGRLDASHGVLLVNDGNGNFEVSKALPDIPGASRDIEKLCIDGVEHMIITRNGDSPIVLKINNESHE</sequence>
<proteinExistence type="predicted"/>
<keyword evidence="4" id="KW-1185">Reference proteome</keyword>
<dbReference type="SUPFAM" id="SSF69318">
    <property type="entry name" value="Integrin alpha N-terminal domain"/>
    <property type="match status" value="3"/>
</dbReference>
<organism evidence="3 4">
    <name type="scientific">Christiangramia sediminicola</name>
    <dbReference type="NCBI Taxonomy" id="3073267"/>
    <lineage>
        <taxon>Bacteria</taxon>
        <taxon>Pseudomonadati</taxon>
        <taxon>Bacteroidota</taxon>
        <taxon>Flavobacteriia</taxon>
        <taxon>Flavobacteriales</taxon>
        <taxon>Flavobacteriaceae</taxon>
        <taxon>Christiangramia</taxon>
    </lineage>
</organism>
<dbReference type="InterPro" id="IPR027039">
    <property type="entry name" value="Crtac1"/>
</dbReference>
<dbReference type="Proteomes" id="UP001257234">
    <property type="component" value="Unassembled WGS sequence"/>
</dbReference>
<evidence type="ECO:0000313" key="4">
    <source>
        <dbReference type="Proteomes" id="UP001257234"/>
    </source>
</evidence>